<keyword evidence="2" id="KW-1185">Reference proteome</keyword>
<evidence type="ECO:0000313" key="1">
    <source>
        <dbReference type="EMBL" id="RNG26397.1"/>
    </source>
</evidence>
<sequence>MEAQFLQAFYDLASWIRLSPLLNNGPYLPFSVVSLRPSAMIKVLDDIALRDRKVLLECGSGTSTVMFARMMAQRGYGHMLSLEHDGEWADRVATQLAAEGLSEVATVIHAPLEEHPAAVKHVDWYAPKTVTEEVGAYTEKHGPVDLLLVDGPPGWERGRTMARYPAVPVLWDFLAPGASVLLDDVNRAGGKEITERWKEECGLDMQLDPFGTRGAFGTVPV</sequence>
<keyword evidence="1" id="KW-0808">Transferase</keyword>
<dbReference type="RefSeq" id="WP_123100462.1">
    <property type="nucleotide sequence ID" value="NZ_RIBZ01000192.1"/>
</dbReference>
<dbReference type="SUPFAM" id="SSF53335">
    <property type="entry name" value="S-adenosyl-L-methionine-dependent methyltransferases"/>
    <property type="match status" value="1"/>
</dbReference>
<reference evidence="1 2" key="1">
    <citation type="submission" date="2018-11" db="EMBL/GenBank/DDBJ databases">
        <title>The Potential of Streptomyces as Biocontrol Agents against the Tomato grey mould, Botrytis cinerea (Gray mold) Frontiers in Microbiology.</title>
        <authorList>
            <person name="Li D."/>
        </authorList>
    </citation>
    <scope>NUCLEOTIDE SEQUENCE [LARGE SCALE GENOMIC DNA]</scope>
    <source>
        <strain evidence="1 2">NEAU-LD23</strain>
    </source>
</reference>
<dbReference type="Gene3D" id="3.40.50.150">
    <property type="entry name" value="Vaccinia Virus protein VP39"/>
    <property type="match status" value="1"/>
</dbReference>
<dbReference type="Pfam" id="PF13578">
    <property type="entry name" value="Methyltransf_24"/>
    <property type="match status" value="1"/>
</dbReference>
<organism evidence="1 2">
    <name type="scientific">Streptomyces botrytidirepellens</name>
    <dbReference type="NCBI Taxonomy" id="2486417"/>
    <lineage>
        <taxon>Bacteria</taxon>
        <taxon>Bacillati</taxon>
        <taxon>Actinomycetota</taxon>
        <taxon>Actinomycetes</taxon>
        <taxon>Kitasatosporales</taxon>
        <taxon>Streptomycetaceae</taxon>
        <taxon>Streptomyces</taxon>
    </lineage>
</organism>
<comment type="caution">
    <text evidence="1">The sequence shown here is derived from an EMBL/GenBank/DDBJ whole genome shotgun (WGS) entry which is preliminary data.</text>
</comment>
<dbReference type="Proteomes" id="UP000275401">
    <property type="component" value="Unassembled WGS sequence"/>
</dbReference>
<dbReference type="GO" id="GO:0032259">
    <property type="term" value="P:methylation"/>
    <property type="evidence" value="ECO:0007669"/>
    <property type="project" value="UniProtKB-KW"/>
</dbReference>
<protein>
    <submittedName>
        <fullName evidence="1">Class I SAM-dependent methyltransferase</fullName>
    </submittedName>
</protein>
<evidence type="ECO:0000313" key="2">
    <source>
        <dbReference type="Proteomes" id="UP000275401"/>
    </source>
</evidence>
<keyword evidence="1" id="KW-0489">Methyltransferase</keyword>
<dbReference type="InterPro" id="IPR029063">
    <property type="entry name" value="SAM-dependent_MTases_sf"/>
</dbReference>
<gene>
    <name evidence="1" type="ORF">EEJ42_15070</name>
</gene>
<proteinExistence type="predicted"/>
<dbReference type="GO" id="GO:0008168">
    <property type="term" value="F:methyltransferase activity"/>
    <property type="evidence" value="ECO:0007669"/>
    <property type="project" value="UniProtKB-KW"/>
</dbReference>
<name>A0A3M8WA33_9ACTN</name>
<dbReference type="EMBL" id="RIBZ01000192">
    <property type="protein sequence ID" value="RNG26397.1"/>
    <property type="molecule type" value="Genomic_DNA"/>
</dbReference>
<accession>A0A3M8WA33</accession>
<dbReference type="AlphaFoldDB" id="A0A3M8WA33"/>